<keyword evidence="3" id="KW-1185">Reference proteome</keyword>
<proteinExistence type="predicted"/>
<name>A0A840UWZ7_9BACT</name>
<comment type="caution">
    <text evidence="2">The sequence shown here is derived from an EMBL/GenBank/DDBJ whole genome shotgun (WGS) entry which is preliminary data.</text>
</comment>
<feature type="region of interest" description="Disordered" evidence="1">
    <location>
        <begin position="419"/>
        <end position="444"/>
    </location>
</feature>
<organism evidence="2 3">
    <name type="scientific">Haloferula luteola</name>
    <dbReference type="NCBI Taxonomy" id="595692"/>
    <lineage>
        <taxon>Bacteria</taxon>
        <taxon>Pseudomonadati</taxon>
        <taxon>Verrucomicrobiota</taxon>
        <taxon>Verrucomicrobiia</taxon>
        <taxon>Verrucomicrobiales</taxon>
        <taxon>Verrucomicrobiaceae</taxon>
        <taxon>Haloferula</taxon>
    </lineage>
</organism>
<protein>
    <recommendedName>
        <fullName evidence="4">ATP-binding protein</fullName>
    </recommendedName>
</protein>
<dbReference type="Pfam" id="PF10923">
    <property type="entry name" value="BrxC_BrxD"/>
    <property type="match status" value="1"/>
</dbReference>
<dbReference type="InterPro" id="IPR021228">
    <property type="entry name" value="BrxD"/>
</dbReference>
<dbReference type="RefSeq" id="WP_184016171.1">
    <property type="nucleotide sequence ID" value="NZ_JACHFD010000003.1"/>
</dbReference>
<dbReference type="InterPro" id="IPR027417">
    <property type="entry name" value="P-loop_NTPase"/>
</dbReference>
<evidence type="ECO:0008006" key="4">
    <source>
        <dbReference type="Google" id="ProtNLM"/>
    </source>
</evidence>
<dbReference type="EMBL" id="JACHFD010000003">
    <property type="protein sequence ID" value="MBB5350677.1"/>
    <property type="molecule type" value="Genomic_DNA"/>
</dbReference>
<evidence type="ECO:0000313" key="2">
    <source>
        <dbReference type="EMBL" id="MBB5350677.1"/>
    </source>
</evidence>
<accession>A0A840UWZ7</accession>
<dbReference type="Proteomes" id="UP000557717">
    <property type="component" value="Unassembled WGS sequence"/>
</dbReference>
<evidence type="ECO:0000313" key="3">
    <source>
        <dbReference type="Proteomes" id="UP000557717"/>
    </source>
</evidence>
<evidence type="ECO:0000256" key="1">
    <source>
        <dbReference type="SAM" id="MobiDB-lite"/>
    </source>
</evidence>
<sequence>MQIKRRERDSVLQSLQAGLVPRQGLHLIQVGRRAETEALLQDISRIRDGGSSFRLVVGRFGSGKSFFLNLVRHVALQQNLVIVQADFTMERRLQATGGESRALYSELMRNMTTRAKPEGAALASVCTKWISGLQQEIVGAGGDTTDVEARITEDLRDLQDYVGGFEFAEVLRAYYRGTVNGNEAEKAAALRWLRGEYQTRTEARQDLGVRRIIDDDSFYDSLKLMGGFCRKAGFDGMLVLFDELVVLSHRLPSSRSRIANFEAILTILNDAVQGSAQGVGFVFAGTDESLEDRRRGLFSYEALRSRLTENQLATAGLVDLSGPVVRLQALSPEDLFVLLRNISVVHASGDHSARLVPDEGIAALLHKANDTLGADFFRTPRDVIRSFVGLLNLIEQNPGKSWSDILGLDGILSKPSAPMSAEEEIALNPENTSEENDDLASFKL</sequence>
<gene>
    <name evidence="2" type="ORF">HNR46_000905</name>
</gene>
<reference evidence="2 3" key="1">
    <citation type="submission" date="2020-08" db="EMBL/GenBank/DDBJ databases">
        <title>Genomic Encyclopedia of Type Strains, Phase IV (KMG-IV): sequencing the most valuable type-strain genomes for metagenomic binning, comparative biology and taxonomic classification.</title>
        <authorList>
            <person name="Goeker M."/>
        </authorList>
    </citation>
    <scope>NUCLEOTIDE SEQUENCE [LARGE SCALE GENOMIC DNA]</scope>
    <source>
        <strain evidence="2 3">YC6886</strain>
    </source>
</reference>
<dbReference type="SUPFAM" id="SSF52540">
    <property type="entry name" value="P-loop containing nucleoside triphosphate hydrolases"/>
    <property type="match status" value="1"/>
</dbReference>
<dbReference type="AlphaFoldDB" id="A0A840UWZ7"/>